<evidence type="ECO:0000313" key="11">
    <source>
        <dbReference type="EMBL" id="CAH0386776.1"/>
    </source>
</evidence>
<dbReference type="PRINTS" id="PR01012">
    <property type="entry name" value="NRPEPTIDEYR"/>
</dbReference>
<feature type="transmembrane region" description="Helical" evidence="10">
    <location>
        <begin position="93"/>
        <end position="112"/>
    </location>
</feature>
<organism evidence="11 12">
    <name type="scientific">Bemisia tabaci</name>
    <name type="common">Sweetpotato whitefly</name>
    <name type="synonym">Aleurodes tabaci</name>
    <dbReference type="NCBI Taxonomy" id="7038"/>
    <lineage>
        <taxon>Eukaryota</taxon>
        <taxon>Metazoa</taxon>
        <taxon>Ecdysozoa</taxon>
        <taxon>Arthropoda</taxon>
        <taxon>Hexapoda</taxon>
        <taxon>Insecta</taxon>
        <taxon>Pterygota</taxon>
        <taxon>Neoptera</taxon>
        <taxon>Paraneoptera</taxon>
        <taxon>Hemiptera</taxon>
        <taxon>Sternorrhyncha</taxon>
        <taxon>Aleyrodoidea</taxon>
        <taxon>Aleyrodidae</taxon>
        <taxon>Aleyrodinae</taxon>
        <taxon>Bemisia</taxon>
    </lineage>
</organism>
<dbReference type="PRINTS" id="PR00237">
    <property type="entry name" value="GPCRRHODOPSN"/>
</dbReference>
<keyword evidence="5 9" id="KW-0297">G-protein coupled receptor</keyword>
<feature type="transmembrane region" description="Helical" evidence="10">
    <location>
        <begin position="172"/>
        <end position="192"/>
    </location>
</feature>
<feature type="transmembrane region" description="Helical" evidence="10">
    <location>
        <begin position="330"/>
        <end position="353"/>
    </location>
</feature>
<evidence type="ECO:0000256" key="10">
    <source>
        <dbReference type="SAM" id="Phobius"/>
    </source>
</evidence>
<evidence type="ECO:0000256" key="2">
    <source>
        <dbReference type="ARBA" id="ARBA00010663"/>
    </source>
</evidence>
<evidence type="ECO:0000256" key="1">
    <source>
        <dbReference type="ARBA" id="ARBA00004141"/>
    </source>
</evidence>
<dbReference type="CDD" id="cd14993">
    <property type="entry name" value="7tmA_CCKR-like"/>
    <property type="match status" value="1"/>
</dbReference>
<dbReference type="AlphaFoldDB" id="A0A9P0F302"/>
<dbReference type="GO" id="GO:0005886">
    <property type="term" value="C:plasma membrane"/>
    <property type="evidence" value="ECO:0007669"/>
    <property type="project" value="TreeGrafter"/>
</dbReference>
<evidence type="ECO:0000256" key="7">
    <source>
        <dbReference type="ARBA" id="ARBA00023170"/>
    </source>
</evidence>
<name>A0A9P0F302_BEMTA</name>
<proteinExistence type="inferred from homology"/>
<feature type="transmembrane region" description="Helical" evidence="10">
    <location>
        <begin position="292"/>
        <end position="310"/>
    </location>
</feature>
<dbReference type="InterPro" id="IPR000611">
    <property type="entry name" value="NPY_rcpt"/>
</dbReference>
<feature type="transmembrane region" description="Helical" evidence="10">
    <location>
        <begin position="55"/>
        <end position="81"/>
    </location>
</feature>
<evidence type="ECO:0000256" key="6">
    <source>
        <dbReference type="ARBA" id="ARBA00023136"/>
    </source>
</evidence>
<dbReference type="InterPro" id="IPR000276">
    <property type="entry name" value="GPCR_Rhodpsn"/>
</dbReference>
<dbReference type="Pfam" id="PF00001">
    <property type="entry name" value="7tm_1"/>
    <property type="match status" value="1"/>
</dbReference>
<protein>
    <submittedName>
        <fullName evidence="11">Uncharacterized protein</fullName>
    </submittedName>
</protein>
<keyword evidence="8 9" id="KW-0807">Transducer</keyword>
<sequence length="459" mass="52762">MEPEWNASLTGPGLGLGASPIRGLMMDVNLTQKEAMDAIIAGFSEEQFRLHEPRFILLVVCYAPLFIVAVTANTVVIAVFFKFHYMRSITNYFLVNLSIADLLVTFICMPAAVSQSITGLWIYGESICKLTSYFQCVSVAASVFTITAMSIDRYLLIKNSMAFRRVFNRKSTVYIIAILWVVALVIFMPILWVRRLKSIDAEGNPEVEAAFRKHGLVWCIEDWGQRKNSEYNSKHIYGVLCFVIVYATPGSVVISAYSLMGRQLWVVTPPFDRHESTASIQQQRVIKERRRAARILLLLAILFALCWLPYNVINLMLDLDIRWQERTMLNWYPFALLLGHANSAINPLLYCVMTKNLRKTVRKLFRQEFDDIHTGRRRCFKVSDTKYQLFERIRLIPWAASAVLHAGNAPSEQHPADTGQCHHLDECNGRCQHTQHQWRQPQLQPQVRSLFHPYITLQI</sequence>
<comment type="similarity">
    <text evidence="2 9">Belongs to the G-protein coupled receptor 1 family.</text>
</comment>
<dbReference type="EMBL" id="OU963864">
    <property type="protein sequence ID" value="CAH0386776.1"/>
    <property type="molecule type" value="Genomic_DNA"/>
</dbReference>
<dbReference type="SUPFAM" id="SSF81321">
    <property type="entry name" value="Family A G protein-coupled receptor-like"/>
    <property type="match status" value="1"/>
</dbReference>
<keyword evidence="3 9" id="KW-0812">Transmembrane</keyword>
<comment type="subcellular location">
    <subcellularLocation>
        <location evidence="1">Membrane</location>
        <topology evidence="1">Multi-pass membrane protein</topology>
    </subcellularLocation>
</comment>
<accession>A0A9P0F302</accession>
<evidence type="ECO:0000256" key="5">
    <source>
        <dbReference type="ARBA" id="ARBA00023040"/>
    </source>
</evidence>
<feature type="transmembrane region" description="Helical" evidence="10">
    <location>
        <begin position="132"/>
        <end position="151"/>
    </location>
</feature>
<dbReference type="PROSITE" id="PS00237">
    <property type="entry name" value="G_PROTEIN_RECEP_F1_1"/>
    <property type="match status" value="1"/>
</dbReference>
<dbReference type="GO" id="GO:0004983">
    <property type="term" value="F:neuropeptide Y receptor activity"/>
    <property type="evidence" value="ECO:0007669"/>
    <property type="project" value="InterPro"/>
</dbReference>
<dbReference type="PANTHER" id="PTHR45695:SF15">
    <property type="entry name" value="OPSIN RH2"/>
    <property type="match status" value="1"/>
</dbReference>
<evidence type="ECO:0000256" key="9">
    <source>
        <dbReference type="RuleBase" id="RU000688"/>
    </source>
</evidence>
<feature type="transmembrane region" description="Helical" evidence="10">
    <location>
        <begin position="236"/>
        <end position="259"/>
    </location>
</feature>
<keyword evidence="4 10" id="KW-1133">Transmembrane helix</keyword>
<reference evidence="11" key="1">
    <citation type="submission" date="2021-12" db="EMBL/GenBank/DDBJ databases">
        <authorList>
            <person name="King R."/>
        </authorList>
    </citation>
    <scope>NUCLEOTIDE SEQUENCE</scope>
</reference>
<evidence type="ECO:0000313" key="12">
    <source>
        <dbReference type="Proteomes" id="UP001152759"/>
    </source>
</evidence>
<evidence type="ECO:0000256" key="4">
    <source>
        <dbReference type="ARBA" id="ARBA00022989"/>
    </source>
</evidence>
<dbReference type="PANTHER" id="PTHR45695">
    <property type="entry name" value="LEUCOKININ RECEPTOR-RELATED"/>
    <property type="match status" value="1"/>
</dbReference>
<keyword evidence="12" id="KW-1185">Reference proteome</keyword>
<dbReference type="Proteomes" id="UP001152759">
    <property type="component" value="Chromosome 3"/>
</dbReference>
<gene>
    <name evidence="11" type="ORF">BEMITA_LOCUS5850</name>
</gene>
<evidence type="ECO:0000256" key="8">
    <source>
        <dbReference type="ARBA" id="ARBA00023224"/>
    </source>
</evidence>
<evidence type="ECO:0000256" key="3">
    <source>
        <dbReference type="ARBA" id="ARBA00022692"/>
    </source>
</evidence>
<keyword evidence="7 9" id="KW-0675">Receptor</keyword>
<dbReference type="Gene3D" id="1.20.1070.10">
    <property type="entry name" value="Rhodopsin 7-helix transmembrane proteins"/>
    <property type="match status" value="1"/>
</dbReference>
<keyword evidence="6 10" id="KW-0472">Membrane</keyword>